<feature type="compositionally biased region" description="Basic residues" evidence="2">
    <location>
        <begin position="380"/>
        <end position="393"/>
    </location>
</feature>
<feature type="region of interest" description="Disordered" evidence="2">
    <location>
        <begin position="1"/>
        <end position="131"/>
    </location>
</feature>
<feature type="compositionally biased region" description="Low complexity" evidence="2">
    <location>
        <begin position="441"/>
        <end position="455"/>
    </location>
</feature>
<evidence type="ECO:0000313" key="4">
    <source>
        <dbReference type="EMBL" id="KAF9736168.1"/>
    </source>
</evidence>
<feature type="compositionally biased region" description="Polar residues" evidence="2">
    <location>
        <begin position="99"/>
        <end position="111"/>
    </location>
</feature>
<feature type="compositionally biased region" description="Polar residues" evidence="2">
    <location>
        <begin position="251"/>
        <end position="264"/>
    </location>
</feature>
<dbReference type="AlphaFoldDB" id="A0A9P6GJE0"/>
<comment type="caution">
    <text evidence="4">The sequence shown here is derived from an EMBL/GenBank/DDBJ whole genome shotgun (WGS) entry which is preliminary data.</text>
</comment>
<keyword evidence="1" id="KW-0862">Zinc</keyword>
<sequence length="570" mass="61571">MAPFKFPPPPPPPPPQPKASNDAPSTYGSQRGATSGRGERGRGRGGAPRGRGQNQAGGNSRGRNQRGGHVGGQRQHQGGRGGSQSYGAPFQQQQQQQQSHTAPQTYVNTNFAPACPNPALPTPPANHVQPLDPGAFAQAMAFMATPAGMQTMPAFAANMANGSANPAYGQPVAPQQPILHSQSSNPQPSPRKRQRNERVERWKQQQPIKYNHSPIQKAPAQNAPSQKPPRAKAKAPPSIPGFGFSLPSIPQPTDTSKASGANNHNQKRVKLGLTSLDYIEESSSEDDDDDRDEEALLAANWDGKGMIFEHNGETISLQTAAEFAEYIKDRKTNFPTQQRVAEKAQLAAERRTNEINFLHRVKGTPEKGRTGGEAKSNDRRKGKAANKHARSSKPRPQELREKAKTSMASNQAAAKPPSDSTAQQSLDLGLGYGTDTESDEASSILSESSVVSSDEFSVDDVSEPEADKASDSDAPPEAQSSKTIAAPIVPPPPRRLPAPRAEPSSKSQAGVCQQWKMTGRCKYKYCRNKHGEEEPKRMGLYEKMVEQELDKADRLALEAIKYLGRNGFLG</sequence>
<name>A0A9P6GJE0_9PLEO</name>
<feature type="compositionally biased region" description="Low complexity" evidence="2">
    <location>
        <begin position="85"/>
        <end position="98"/>
    </location>
</feature>
<dbReference type="InterPro" id="IPR019496">
    <property type="entry name" value="NUFIP1_cons_dom"/>
</dbReference>
<dbReference type="OrthoDB" id="273070at2759"/>
<evidence type="ECO:0000256" key="2">
    <source>
        <dbReference type="SAM" id="MobiDB-lite"/>
    </source>
</evidence>
<keyword evidence="1" id="KW-0863">Zinc-finger</keyword>
<evidence type="ECO:0000313" key="5">
    <source>
        <dbReference type="Proteomes" id="UP000756921"/>
    </source>
</evidence>
<feature type="compositionally biased region" description="Basic and acidic residues" evidence="2">
    <location>
        <begin position="363"/>
        <end position="379"/>
    </location>
</feature>
<feature type="zinc finger region" description="C3H1-type" evidence="1">
    <location>
        <begin position="506"/>
        <end position="533"/>
    </location>
</feature>
<protein>
    <recommendedName>
        <fullName evidence="3">C3H1-type domain-containing protein</fullName>
    </recommendedName>
</protein>
<dbReference type="GO" id="GO:0005634">
    <property type="term" value="C:nucleus"/>
    <property type="evidence" value="ECO:0007669"/>
    <property type="project" value="TreeGrafter"/>
</dbReference>
<evidence type="ECO:0000256" key="1">
    <source>
        <dbReference type="PROSITE-ProRule" id="PRU00723"/>
    </source>
</evidence>
<feature type="region of interest" description="Disordered" evidence="2">
    <location>
        <begin position="159"/>
        <end position="271"/>
    </location>
</feature>
<accession>A0A9P6GJE0</accession>
<keyword evidence="1" id="KW-0479">Metal-binding</keyword>
<dbReference type="EMBL" id="WJXW01000005">
    <property type="protein sequence ID" value="KAF9736168.1"/>
    <property type="molecule type" value="Genomic_DNA"/>
</dbReference>
<feature type="compositionally biased region" description="Pro residues" evidence="2">
    <location>
        <begin position="1"/>
        <end position="17"/>
    </location>
</feature>
<dbReference type="PANTHER" id="PTHR13309">
    <property type="entry name" value="NUCLEAR FRAGILE X MENTAL RETARDATION PROTEIN INTERACTING PROTEIN 1"/>
    <property type="match status" value="1"/>
</dbReference>
<organism evidence="4 5">
    <name type="scientific">Paraphaeosphaeria minitans</name>
    <dbReference type="NCBI Taxonomy" id="565426"/>
    <lineage>
        <taxon>Eukaryota</taxon>
        <taxon>Fungi</taxon>
        <taxon>Dikarya</taxon>
        <taxon>Ascomycota</taxon>
        <taxon>Pezizomycotina</taxon>
        <taxon>Dothideomycetes</taxon>
        <taxon>Pleosporomycetidae</taxon>
        <taxon>Pleosporales</taxon>
        <taxon>Massarineae</taxon>
        <taxon>Didymosphaeriaceae</taxon>
        <taxon>Paraphaeosphaeria</taxon>
    </lineage>
</organism>
<proteinExistence type="predicted"/>
<dbReference type="GO" id="GO:0000492">
    <property type="term" value="P:box C/D snoRNP assembly"/>
    <property type="evidence" value="ECO:0007669"/>
    <property type="project" value="TreeGrafter"/>
</dbReference>
<dbReference type="Proteomes" id="UP000756921">
    <property type="component" value="Unassembled WGS sequence"/>
</dbReference>
<dbReference type="PROSITE" id="PS50103">
    <property type="entry name" value="ZF_C3H1"/>
    <property type="match status" value="1"/>
</dbReference>
<feature type="domain" description="C3H1-type" evidence="3">
    <location>
        <begin position="506"/>
        <end position="533"/>
    </location>
</feature>
<feature type="compositionally biased region" description="Pro residues" evidence="2">
    <location>
        <begin position="115"/>
        <end position="124"/>
    </location>
</feature>
<gene>
    <name evidence="4" type="ORF">PMIN01_06083</name>
</gene>
<feature type="compositionally biased region" description="Polar residues" evidence="2">
    <location>
        <begin position="406"/>
        <end position="426"/>
    </location>
</feature>
<dbReference type="GO" id="GO:0003723">
    <property type="term" value="F:RNA binding"/>
    <property type="evidence" value="ECO:0007669"/>
    <property type="project" value="InterPro"/>
</dbReference>
<feature type="region of interest" description="Disordered" evidence="2">
    <location>
        <begin position="336"/>
        <end position="512"/>
    </location>
</feature>
<reference evidence="4" key="1">
    <citation type="journal article" date="2020" name="Mol. Plant Microbe Interact.">
        <title>Genome Sequence of the Biocontrol Agent Coniothyrium minitans strain Conio (IMI 134523).</title>
        <authorList>
            <person name="Patel D."/>
            <person name="Shittu T.A."/>
            <person name="Baroncelli R."/>
            <person name="Muthumeenakshi S."/>
            <person name="Osborne T.H."/>
            <person name="Janganan T.K."/>
            <person name="Sreenivasaprasad S."/>
        </authorList>
    </citation>
    <scope>NUCLEOTIDE SEQUENCE</scope>
    <source>
        <strain evidence="4">Conio</strain>
    </source>
</reference>
<dbReference type="InterPro" id="IPR000571">
    <property type="entry name" value="Znf_CCCH"/>
</dbReference>
<dbReference type="InterPro" id="IPR039136">
    <property type="entry name" value="NUFIP1-like"/>
</dbReference>
<evidence type="ECO:0000259" key="3">
    <source>
        <dbReference type="PROSITE" id="PS50103"/>
    </source>
</evidence>
<keyword evidence="5" id="KW-1185">Reference proteome</keyword>
<dbReference type="GO" id="GO:0008270">
    <property type="term" value="F:zinc ion binding"/>
    <property type="evidence" value="ECO:0007669"/>
    <property type="project" value="UniProtKB-KW"/>
</dbReference>
<dbReference type="PANTHER" id="PTHR13309:SF0">
    <property type="entry name" value="FMR1-INTERACTING PROTEIN NUFIP1"/>
    <property type="match status" value="1"/>
</dbReference>
<feature type="compositionally biased region" description="Low complexity" evidence="2">
    <location>
        <begin position="50"/>
        <end position="62"/>
    </location>
</feature>
<feature type="compositionally biased region" description="Basic and acidic residues" evidence="2">
    <location>
        <begin position="395"/>
        <end position="404"/>
    </location>
</feature>
<dbReference type="Pfam" id="PF10453">
    <property type="entry name" value="NUFIP1"/>
    <property type="match status" value="1"/>
</dbReference>